<dbReference type="SUPFAM" id="SSF46894">
    <property type="entry name" value="C-terminal effector domain of the bipartite response regulators"/>
    <property type="match status" value="1"/>
</dbReference>
<dbReference type="RefSeq" id="WP_133495548.1">
    <property type="nucleotide sequence ID" value="NZ_BMLU01000005.1"/>
</dbReference>
<dbReference type="Pfam" id="PF00196">
    <property type="entry name" value="GerE"/>
    <property type="match status" value="1"/>
</dbReference>
<dbReference type="InterPro" id="IPR036388">
    <property type="entry name" value="WH-like_DNA-bd_sf"/>
</dbReference>
<dbReference type="InterPro" id="IPR000792">
    <property type="entry name" value="Tscrpt_reg_LuxR_C"/>
</dbReference>
<organism evidence="2 3">
    <name type="scientific">Stakelama pacifica</name>
    <dbReference type="NCBI Taxonomy" id="517720"/>
    <lineage>
        <taxon>Bacteria</taxon>
        <taxon>Pseudomonadati</taxon>
        <taxon>Pseudomonadota</taxon>
        <taxon>Alphaproteobacteria</taxon>
        <taxon>Sphingomonadales</taxon>
        <taxon>Sphingomonadaceae</taxon>
        <taxon>Stakelama</taxon>
    </lineage>
</organism>
<dbReference type="GO" id="GO:0003677">
    <property type="term" value="F:DNA binding"/>
    <property type="evidence" value="ECO:0007669"/>
    <property type="project" value="InterPro"/>
</dbReference>
<gene>
    <name evidence="2" type="ORF">EV664_105215</name>
</gene>
<comment type="caution">
    <text evidence="2">The sequence shown here is derived from an EMBL/GenBank/DDBJ whole genome shotgun (WGS) entry which is preliminary data.</text>
</comment>
<dbReference type="GO" id="GO:0006355">
    <property type="term" value="P:regulation of DNA-templated transcription"/>
    <property type="evidence" value="ECO:0007669"/>
    <property type="project" value="InterPro"/>
</dbReference>
<keyword evidence="3" id="KW-1185">Reference proteome</keyword>
<dbReference type="EMBL" id="SNWD01000005">
    <property type="protein sequence ID" value="TDN83017.1"/>
    <property type="molecule type" value="Genomic_DNA"/>
</dbReference>
<evidence type="ECO:0000313" key="3">
    <source>
        <dbReference type="Proteomes" id="UP000295493"/>
    </source>
</evidence>
<reference evidence="2 3" key="1">
    <citation type="submission" date="2019-03" db="EMBL/GenBank/DDBJ databases">
        <title>Genomic Encyclopedia of Type Strains, Phase IV (KMG-IV): sequencing the most valuable type-strain genomes for metagenomic binning, comparative biology and taxonomic classification.</title>
        <authorList>
            <person name="Goeker M."/>
        </authorList>
    </citation>
    <scope>NUCLEOTIDE SEQUENCE [LARGE SCALE GENOMIC DNA]</scope>
    <source>
        <strain evidence="2 3">DSM 25059</strain>
    </source>
</reference>
<dbReference type="SMART" id="SM00421">
    <property type="entry name" value="HTH_LUXR"/>
    <property type="match status" value="1"/>
</dbReference>
<evidence type="ECO:0000259" key="1">
    <source>
        <dbReference type="SMART" id="SM00421"/>
    </source>
</evidence>
<dbReference type="OrthoDB" id="9782896at2"/>
<evidence type="ECO:0000313" key="2">
    <source>
        <dbReference type="EMBL" id="TDN83017.1"/>
    </source>
</evidence>
<dbReference type="InterPro" id="IPR016032">
    <property type="entry name" value="Sig_transdc_resp-reg_C-effctor"/>
</dbReference>
<sequence>MSREGHGLTERETEILDLEADGVDNDCIARRLDVSPGYVRNVLAKYRYSAATDLRINAAIVRASNELAARCAASGGRFR</sequence>
<dbReference type="Proteomes" id="UP000295493">
    <property type="component" value="Unassembled WGS sequence"/>
</dbReference>
<proteinExistence type="predicted"/>
<dbReference type="Gene3D" id="1.10.10.10">
    <property type="entry name" value="Winged helix-like DNA-binding domain superfamily/Winged helix DNA-binding domain"/>
    <property type="match status" value="1"/>
</dbReference>
<accession>A0A4R6FNJ8</accession>
<protein>
    <submittedName>
        <fullName evidence="2">Regulatory LuxR family protein</fullName>
    </submittedName>
</protein>
<feature type="domain" description="HTH luxR-type" evidence="1">
    <location>
        <begin position="5"/>
        <end position="58"/>
    </location>
</feature>
<dbReference type="AlphaFoldDB" id="A0A4R6FNJ8"/>
<name>A0A4R6FNJ8_9SPHN</name>